<accession>A0AAV1BX69</accession>
<proteinExistence type="predicted"/>
<keyword evidence="1" id="KW-1133">Transmembrane helix</keyword>
<organism evidence="2 3">
    <name type="scientific">Oldenlandia corymbosa var. corymbosa</name>
    <dbReference type="NCBI Taxonomy" id="529605"/>
    <lineage>
        <taxon>Eukaryota</taxon>
        <taxon>Viridiplantae</taxon>
        <taxon>Streptophyta</taxon>
        <taxon>Embryophyta</taxon>
        <taxon>Tracheophyta</taxon>
        <taxon>Spermatophyta</taxon>
        <taxon>Magnoliopsida</taxon>
        <taxon>eudicotyledons</taxon>
        <taxon>Gunneridae</taxon>
        <taxon>Pentapetalae</taxon>
        <taxon>asterids</taxon>
        <taxon>lamiids</taxon>
        <taxon>Gentianales</taxon>
        <taxon>Rubiaceae</taxon>
        <taxon>Rubioideae</taxon>
        <taxon>Spermacoceae</taxon>
        <taxon>Hedyotis-Oldenlandia complex</taxon>
        <taxon>Oldenlandia</taxon>
    </lineage>
</organism>
<dbReference type="AlphaFoldDB" id="A0AAV1BX69"/>
<keyword evidence="3" id="KW-1185">Reference proteome</keyword>
<keyword evidence="1" id="KW-0812">Transmembrane</keyword>
<evidence type="ECO:0000313" key="3">
    <source>
        <dbReference type="Proteomes" id="UP001161247"/>
    </source>
</evidence>
<dbReference type="PANTHER" id="PTHR38364:SF1">
    <property type="entry name" value="OS04G0475300 PROTEIN"/>
    <property type="match status" value="1"/>
</dbReference>
<feature type="transmembrane region" description="Helical" evidence="1">
    <location>
        <begin position="168"/>
        <end position="187"/>
    </location>
</feature>
<name>A0AAV1BX69_OLDCO</name>
<keyword evidence="1" id="KW-0472">Membrane</keyword>
<reference evidence="2" key="1">
    <citation type="submission" date="2023-03" db="EMBL/GenBank/DDBJ databases">
        <authorList>
            <person name="Julca I."/>
        </authorList>
    </citation>
    <scope>NUCLEOTIDE SEQUENCE</scope>
</reference>
<dbReference type="EMBL" id="OX459118">
    <property type="protein sequence ID" value="CAI9087398.1"/>
    <property type="molecule type" value="Genomic_DNA"/>
</dbReference>
<sequence>MAYPVLCHPCYIQSVFHSEFRKIHTFQNPPLIENRGNCKTMEETTWEQRINALTHIITSPTTSPSLHSQYFIATQIPCYLHWDYPPILCNQSSSQNFPSIQLKWALLTYLKRVSGCDFPRDSWRSKCAYQIPPPIKLADGVEEARWGEAERREYVRRRLRRRRLGSDVNPWIPILIPNLFLFWLFFWNPVPEYTGNDR</sequence>
<evidence type="ECO:0000256" key="1">
    <source>
        <dbReference type="SAM" id="Phobius"/>
    </source>
</evidence>
<dbReference type="Proteomes" id="UP001161247">
    <property type="component" value="Chromosome 1"/>
</dbReference>
<gene>
    <name evidence="2" type="ORF">OLC1_LOCUS242</name>
</gene>
<dbReference type="PANTHER" id="PTHR38364">
    <property type="entry name" value="OSJNBA0022H21.9 PROTEIN"/>
    <property type="match status" value="1"/>
</dbReference>
<evidence type="ECO:0000313" key="2">
    <source>
        <dbReference type="EMBL" id="CAI9087398.1"/>
    </source>
</evidence>
<protein>
    <submittedName>
        <fullName evidence="2">OLC1v1021455C1</fullName>
    </submittedName>
</protein>